<feature type="region of interest" description="Disordered" evidence="1">
    <location>
        <begin position="134"/>
        <end position="170"/>
    </location>
</feature>
<keyword evidence="2" id="KW-0812">Transmembrane</keyword>
<feature type="transmembrane region" description="Helical" evidence="2">
    <location>
        <begin position="42"/>
        <end position="61"/>
    </location>
</feature>
<sequence>MEKDNDKDKDKTKDKDNSQGPITFLKKMLSGNNNKKQGKAQYLIIVVLFGAAIMLLSNMFFKDGNADVSAFSQNETASTDQAEEVFGQKSGKSTDITDYEKLYTEQIKEAINAMAGVKDAVVYVNIDGSETKVYEKNKTNSSQTTQEEDPQGGKRTVEENSSEESLVTVPNGDKQVPIVVETKKPTIRGVLVIAKGAENIKVKSMIVEAVTRALDVPSHRVSVQAKQN</sequence>
<dbReference type="RefSeq" id="WP_127737496.1">
    <property type="nucleotide sequence ID" value="NZ_CAJCKN010000071.1"/>
</dbReference>
<keyword evidence="4" id="KW-1185">Reference proteome</keyword>
<name>A0A3S2UGU6_9BACI</name>
<evidence type="ECO:0000313" key="3">
    <source>
        <dbReference type="EMBL" id="RVT65277.1"/>
    </source>
</evidence>
<evidence type="ECO:0000313" key="4">
    <source>
        <dbReference type="Proteomes" id="UP000288024"/>
    </source>
</evidence>
<accession>A0A3S2UGU6</accession>
<dbReference type="EMBL" id="RZTZ01000002">
    <property type="protein sequence ID" value="RVT65277.1"/>
    <property type="molecule type" value="Genomic_DNA"/>
</dbReference>
<dbReference type="NCBIfam" id="TIGR02830">
    <property type="entry name" value="spore_III_AG"/>
    <property type="match status" value="1"/>
</dbReference>
<proteinExistence type="predicted"/>
<comment type="caution">
    <text evidence="3">The sequence shown here is derived from an EMBL/GenBank/DDBJ whole genome shotgun (WGS) entry which is preliminary data.</text>
</comment>
<reference evidence="3 4" key="1">
    <citation type="submission" date="2019-01" db="EMBL/GenBank/DDBJ databases">
        <title>Bacillus sp. M5HDSG1-1, whole genome shotgun sequence.</title>
        <authorList>
            <person name="Tuo L."/>
        </authorList>
    </citation>
    <scope>NUCLEOTIDE SEQUENCE [LARGE SCALE GENOMIC DNA]</scope>
    <source>
        <strain evidence="3 4">M5HDSG1-1</strain>
    </source>
</reference>
<dbReference type="AlphaFoldDB" id="A0A3S2UGU6"/>
<organism evidence="3 4">
    <name type="scientific">Niallia taxi</name>
    <dbReference type="NCBI Taxonomy" id="2499688"/>
    <lineage>
        <taxon>Bacteria</taxon>
        <taxon>Bacillati</taxon>
        <taxon>Bacillota</taxon>
        <taxon>Bacilli</taxon>
        <taxon>Bacillales</taxon>
        <taxon>Bacillaceae</taxon>
        <taxon>Niallia</taxon>
    </lineage>
</organism>
<evidence type="ECO:0000256" key="2">
    <source>
        <dbReference type="SAM" id="Phobius"/>
    </source>
</evidence>
<dbReference type="Proteomes" id="UP000288024">
    <property type="component" value="Unassembled WGS sequence"/>
</dbReference>
<keyword evidence="2" id="KW-0472">Membrane</keyword>
<dbReference type="InterPro" id="IPR014195">
    <property type="entry name" value="Spore_III_AG"/>
</dbReference>
<gene>
    <name evidence="3" type="primary">spoIIIAG</name>
    <name evidence="3" type="ORF">EM808_07155</name>
</gene>
<keyword evidence="2" id="KW-1133">Transmembrane helix</keyword>
<evidence type="ECO:0000256" key="1">
    <source>
        <dbReference type="SAM" id="MobiDB-lite"/>
    </source>
</evidence>
<protein>
    <submittedName>
        <fullName evidence="3">Stage III sporulation protein AG</fullName>
    </submittedName>
</protein>